<evidence type="ECO:0000259" key="2">
    <source>
        <dbReference type="Pfam" id="PF04471"/>
    </source>
</evidence>
<proteinExistence type="predicted"/>
<keyword evidence="3" id="KW-0378">Hydrolase</keyword>
<name>A0ABD6ATE1_9EURY</name>
<keyword evidence="4" id="KW-1185">Reference proteome</keyword>
<dbReference type="Pfam" id="PF04471">
    <property type="entry name" value="Mrr_cat"/>
    <property type="match status" value="1"/>
</dbReference>
<protein>
    <submittedName>
        <fullName evidence="3">Restriction endonuclease</fullName>
        <ecNumber evidence="3">3.1.21.-</ecNumber>
    </submittedName>
</protein>
<dbReference type="SUPFAM" id="SSF52980">
    <property type="entry name" value="Restriction endonuclease-like"/>
    <property type="match status" value="1"/>
</dbReference>
<sequence>MAEGSDVRTDGGRRGWLAADLRALDRATLEDVVFDLYDAEGYDVEWAAPNAEGDVAIVARKSRLLRSTRTTVVTVTTAGASVTPGSVDRLDYARGMNGADRAALVHPDDVPEDAHDAAGETKVRLVDGQELQSRLRDTDLSPP</sequence>
<gene>
    <name evidence="3" type="ORF">ACFSBT_05870</name>
</gene>
<dbReference type="InterPro" id="IPR007560">
    <property type="entry name" value="Restrct_endonuc_IV_Mrr"/>
</dbReference>
<evidence type="ECO:0000313" key="4">
    <source>
        <dbReference type="Proteomes" id="UP001597187"/>
    </source>
</evidence>
<feature type="domain" description="Restriction endonuclease type IV Mrr" evidence="2">
    <location>
        <begin position="21"/>
        <end position="133"/>
    </location>
</feature>
<comment type="caution">
    <text evidence="3">The sequence shown here is derived from an EMBL/GenBank/DDBJ whole genome shotgun (WGS) entry which is preliminary data.</text>
</comment>
<evidence type="ECO:0000256" key="1">
    <source>
        <dbReference type="SAM" id="MobiDB-lite"/>
    </source>
</evidence>
<keyword evidence="3" id="KW-0540">Nuclease</keyword>
<dbReference type="EMBL" id="JBHUDC010000003">
    <property type="protein sequence ID" value="MFD1512810.1"/>
    <property type="molecule type" value="Genomic_DNA"/>
</dbReference>
<accession>A0ABD6ATE1</accession>
<dbReference type="EC" id="3.1.21.-" evidence="3"/>
<organism evidence="3 4">
    <name type="scientific">Halomarina rubra</name>
    <dbReference type="NCBI Taxonomy" id="2071873"/>
    <lineage>
        <taxon>Archaea</taxon>
        <taxon>Methanobacteriati</taxon>
        <taxon>Methanobacteriota</taxon>
        <taxon>Stenosarchaea group</taxon>
        <taxon>Halobacteria</taxon>
        <taxon>Halobacteriales</taxon>
        <taxon>Natronomonadaceae</taxon>
        <taxon>Halomarina</taxon>
    </lineage>
</organism>
<dbReference type="InterPro" id="IPR011335">
    <property type="entry name" value="Restrct_endonuc-II-like"/>
</dbReference>
<dbReference type="GO" id="GO:0004519">
    <property type="term" value="F:endonuclease activity"/>
    <property type="evidence" value="ECO:0007669"/>
    <property type="project" value="UniProtKB-KW"/>
</dbReference>
<dbReference type="GO" id="GO:0016787">
    <property type="term" value="F:hydrolase activity"/>
    <property type="evidence" value="ECO:0007669"/>
    <property type="project" value="UniProtKB-KW"/>
</dbReference>
<dbReference type="AlphaFoldDB" id="A0ABD6ATE1"/>
<feature type="region of interest" description="Disordered" evidence="1">
    <location>
        <begin position="109"/>
        <end position="143"/>
    </location>
</feature>
<evidence type="ECO:0000313" key="3">
    <source>
        <dbReference type="EMBL" id="MFD1512810.1"/>
    </source>
</evidence>
<dbReference type="RefSeq" id="WP_250872787.1">
    <property type="nucleotide sequence ID" value="NZ_JALXFV010000003.1"/>
</dbReference>
<dbReference type="Proteomes" id="UP001597187">
    <property type="component" value="Unassembled WGS sequence"/>
</dbReference>
<reference evidence="3 4" key="1">
    <citation type="journal article" date="2019" name="Int. J. Syst. Evol. Microbiol.">
        <title>The Global Catalogue of Microorganisms (GCM) 10K type strain sequencing project: providing services to taxonomists for standard genome sequencing and annotation.</title>
        <authorList>
            <consortium name="The Broad Institute Genomics Platform"/>
            <consortium name="The Broad Institute Genome Sequencing Center for Infectious Disease"/>
            <person name="Wu L."/>
            <person name="Ma J."/>
        </authorList>
    </citation>
    <scope>NUCLEOTIDE SEQUENCE [LARGE SCALE GENOMIC DNA]</scope>
    <source>
        <strain evidence="3 4">CGMCC 1.12563</strain>
    </source>
</reference>
<keyword evidence="3" id="KW-0255">Endonuclease</keyword>